<dbReference type="GO" id="GO:0006364">
    <property type="term" value="P:rRNA processing"/>
    <property type="evidence" value="ECO:0007669"/>
    <property type="project" value="UniProtKB-KW"/>
</dbReference>
<keyword evidence="1" id="KW-0698">rRNA processing</keyword>
<dbReference type="KEGG" id="fcy:FRACYDRAFT_168784"/>
<protein>
    <recommendedName>
        <fullName evidence="5">Suppressor of forked domain-containing protein</fullName>
    </recommendedName>
</protein>
<gene>
    <name evidence="3" type="ORF">FRACYDRAFT_168784</name>
</gene>
<dbReference type="OrthoDB" id="412781at2759"/>
<feature type="region of interest" description="Disordered" evidence="2">
    <location>
        <begin position="1"/>
        <end position="126"/>
    </location>
</feature>
<evidence type="ECO:0000256" key="2">
    <source>
        <dbReference type="SAM" id="MobiDB-lite"/>
    </source>
</evidence>
<evidence type="ECO:0000313" key="4">
    <source>
        <dbReference type="Proteomes" id="UP000095751"/>
    </source>
</evidence>
<dbReference type="EMBL" id="KV784357">
    <property type="protein sequence ID" value="OEU17271.1"/>
    <property type="molecule type" value="Genomic_DNA"/>
</dbReference>
<dbReference type="AlphaFoldDB" id="A0A1E7FGG2"/>
<accession>A0A1E7FGG2</accession>
<dbReference type="Gene3D" id="1.25.40.10">
    <property type="entry name" value="Tetratricopeptide repeat domain"/>
    <property type="match status" value="1"/>
</dbReference>
<dbReference type="InterPro" id="IPR003107">
    <property type="entry name" value="HAT"/>
</dbReference>
<feature type="compositionally biased region" description="Basic and acidic residues" evidence="2">
    <location>
        <begin position="100"/>
        <end position="113"/>
    </location>
</feature>
<keyword evidence="4" id="KW-1185">Reference proteome</keyword>
<sequence length="397" mass="46053">MKASHFEDDDDTDESSVESDDVEMLDSDDDESVDVQQDENESDDENFCAKLAAKMNDDNGDDDDDDDEAEDSSSNDDDDDEDFGNEKSKSRKSRKRQAERRREEQETSRRETALADGTADDNPETAGDFERLLAGEPNNSELWIRYMAFYLSLADIPSARKVAEKAFNRIEFRQEKEKLNVWSALLTLEHRYGSEETFQDAIDQACKQNNPKQVYLRACEIRANDVEKSSNDSSSVSKADTLFATMCKKHKSKKKVWLAHMQYLLRQSRHQDAHALMKRAMLSLATHKHAETMSKFAQMEFELGSPERGRTIFDGLLLKYNKRLDLFYVYLDKECKYGNVEHARSMLEKKVDERKLSDRQMKSLFKKWYRMEEEHGTEETQECVKESARAYVTTSRN</sequence>
<dbReference type="Proteomes" id="UP000095751">
    <property type="component" value="Unassembled WGS sequence"/>
</dbReference>
<feature type="compositionally biased region" description="Acidic residues" evidence="2">
    <location>
        <begin position="58"/>
        <end position="83"/>
    </location>
</feature>
<dbReference type="PANTHER" id="PTHR23270:SF10">
    <property type="entry name" value="PROTEIN RRP5 HOMOLOG"/>
    <property type="match status" value="1"/>
</dbReference>
<dbReference type="InParanoid" id="A0A1E7FGG2"/>
<evidence type="ECO:0000313" key="3">
    <source>
        <dbReference type="EMBL" id="OEU17271.1"/>
    </source>
</evidence>
<proteinExistence type="predicted"/>
<reference evidence="3 4" key="1">
    <citation type="submission" date="2016-09" db="EMBL/GenBank/DDBJ databases">
        <title>Extensive genetic diversity and differential bi-allelic expression allows diatom success in the polar Southern Ocean.</title>
        <authorList>
            <consortium name="DOE Joint Genome Institute"/>
            <person name="Mock T."/>
            <person name="Otillar R.P."/>
            <person name="Strauss J."/>
            <person name="Dupont C."/>
            <person name="Frickenhaus S."/>
            <person name="Maumus F."/>
            <person name="Mcmullan M."/>
            <person name="Sanges R."/>
            <person name="Schmutz J."/>
            <person name="Toseland A."/>
            <person name="Valas R."/>
            <person name="Veluchamy A."/>
            <person name="Ward B.J."/>
            <person name="Allen A."/>
            <person name="Barry K."/>
            <person name="Falciatore A."/>
            <person name="Ferrante M."/>
            <person name="Fortunato A.E."/>
            <person name="Gloeckner G."/>
            <person name="Gruber A."/>
            <person name="Hipkin R."/>
            <person name="Janech M."/>
            <person name="Kroth P."/>
            <person name="Leese F."/>
            <person name="Lindquist E."/>
            <person name="Lyon B.R."/>
            <person name="Martin J."/>
            <person name="Mayer C."/>
            <person name="Parker M."/>
            <person name="Quesneville H."/>
            <person name="Raymond J."/>
            <person name="Uhlig C."/>
            <person name="Valentin K.U."/>
            <person name="Worden A.Z."/>
            <person name="Armbrust E.V."/>
            <person name="Bowler C."/>
            <person name="Green B."/>
            <person name="Moulton V."/>
            <person name="Van Oosterhout C."/>
            <person name="Grigoriev I."/>
        </authorList>
    </citation>
    <scope>NUCLEOTIDE SEQUENCE [LARGE SCALE GENOMIC DNA]</scope>
    <source>
        <strain evidence="3 4">CCMP1102</strain>
    </source>
</reference>
<dbReference type="InterPro" id="IPR045209">
    <property type="entry name" value="Rrp5"/>
</dbReference>
<evidence type="ECO:0008006" key="5">
    <source>
        <dbReference type="Google" id="ProtNLM"/>
    </source>
</evidence>
<feature type="compositionally biased region" description="Acidic residues" evidence="2">
    <location>
        <begin position="7"/>
        <end position="46"/>
    </location>
</feature>
<dbReference type="SMART" id="SM00386">
    <property type="entry name" value="HAT"/>
    <property type="match status" value="4"/>
</dbReference>
<dbReference type="SUPFAM" id="SSF48452">
    <property type="entry name" value="TPR-like"/>
    <property type="match status" value="2"/>
</dbReference>
<organism evidence="3 4">
    <name type="scientific">Fragilariopsis cylindrus CCMP1102</name>
    <dbReference type="NCBI Taxonomy" id="635003"/>
    <lineage>
        <taxon>Eukaryota</taxon>
        <taxon>Sar</taxon>
        <taxon>Stramenopiles</taxon>
        <taxon>Ochrophyta</taxon>
        <taxon>Bacillariophyta</taxon>
        <taxon>Bacillariophyceae</taxon>
        <taxon>Bacillariophycidae</taxon>
        <taxon>Bacillariales</taxon>
        <taxon>Bacillariaceae</taxon>
        <taxon>Fragilariopsis</taxon>
    </lineage>
</organism>
<dbReference type="InterPro" id="IPR011990">
    <property type="entry name" value="TPR-like_helical_dom_sf"/>
</dbReference>
<dbReference type="GO" id="GO:0003723">
    <property type="term" value="F:RNA binding"/>
    <property type="evidence" value="ECO:0007669"/>
    <property type="project" value="TreeGrafter"/>
</dbReference>
<name>A0A1E7FGG2_9STRA</name>
<feature type="compositionally biased region" description="Basic residues" evidence="2">
    <location>
        <begin position="89"/>
        <end position="99"/>
    </location>
</feature>
<evidence type="ECO:0000256" key="1">
    <source>
        <dbReference type="ARBA" id="ARBA00022552"/>
    </source>
</evidence>
<dbReference type="PANTHER" id="PTHR23270">
    <property type="entry name" value="PROGRAMMED CELL DEATH PROTEIN 11 PRE-RRNA PROCESSING PROTEIN RRP5"/>
    <property type="match status" value="1"/>
</dbReference>
<dbReference type="GO" id="GO:0032040">
    <property type="term" value="C:small-subunit processome"/>
    <property type="evidence" value="ECO:0007669"/>
    <property type="project" value="TreeGrafter"/>
</dbReference>